<gene>
    <name evidence="1" type="ORF">FAZ21_05525</name>
</gene>
<dbReference type="AlphaFoldDB" id="A0A4U0Q589"/>
<proteinExistence type="predicted"/>
<evidence type="ECO:0000313" key="2">
    <source>
        <dbReference type="Proteomes" id="UP000310016"/>
    </source>
</evidence>
<dbReference type="OrthoDB" id="8613588at2"/>
<dbReference type="EMBL" id="SUMF01000003">
    <property type="protein sequence ID" value="TJZ76235.1"/>
    <property type="molecule type" value="Genomic_DNA"/>
</dbReference>
<sequence length="144" mass="15677">MNMVGDVEESSALDDGVARFLGASGEDGEVRLSDIRAKAAIELKKYGEDLGALLVQQKITIPPAIQLTSADDGRVAVQGDHPAREQIEAFINGDTRLLKWFKEIEVLFEILRRTELRGAADPQPAQHFNLGLTSLGSIAFFAAR</sequence>
<evidence type="ECO:0000313" key="1">
    <source>
        <dbReference type="EMBL" id="TJZ76235.1"/>
    </source>
</evidence>
<dbReference type="RefSeq" id="WP_136772285.1">
    <property type="nucleotide sequence ID" value="NZ_CP156074.1"/>
</dbReference>
<dbReference type="Proteomes" id="UP000310016">
    <property type="component" value="Unassembled WGS sequence"/>
</dbReference>
<reference evidence="1 2" key="1">
    <citation type="submission" date="2019-04" db="EMBL/GenBank/DDBJ databases">
        <title>Chitiniphilus eburnea sp. nov., a novel chitinolytic bacterium isolated from aquaculture sludge.</title>
        <authorList>
            <person name="Sheng M."/>
        </authorList>
    </citation>
    <scope>NUCLEOTIDE SEQUENCE [LARGE SCALE GENOMIC DNA]</scope>
    <source>
        <strain evidence="1 2">HX-2-15</strain>
    </source>
</reference>
<keyword evidence="2" id="KW-1185">Reference proteome</keyword>
<name>A0A4U0Q589_9NEIS</name>
<organism evidence="1 2">
    <name type="scientific">Chitiniphilus eburneus</name>
    <dbReference type="NCBI Taxonomy" id="2571148"/>
    <lineage>
        <taxon>Bacteria</taxon>
        <taxon>Pseudomonadati</taxon>
        <taxon>Pseudomonadota</taxon>
        <taxon>Betaproteobacteria</taxon>
        <taxon>Neisseriales</taxon>
        <taxon>Chitinibacteraceae</taxon>
        <taxon>Chitiniphilus</taxon>
    </lineage>
</organism>
<accession>A0A4U0Q589</accession>
<protein>
    <submittedName>
        <fullName evidence="1">Uncharacterized protein</fullName>
    </submittedName>
</protein>
<comment type="caution">
    <text evidence="1">The sequence shown here is derived from an EMBL/GenBank/DDBJ whole genome shotgun (WGS) entry which is preliminary data.</text>
</comment>